<gene>
    <name evidence="3" type="ORF">GCM10009019_09650</name>
</gene>
<organism evidence="3 4">
    <name type="scientific">Salarchaeum japonicum</name>
    <dbReference type="NCBI Taxonomy" id="555573"/>
    <lineage>
        <taxon>Archaea</taxon>
        <taxon>Methanobacteriati</taxon>
        <taxon>Methanobacteriota</taxon>
        <taxon>Stenosarchaea group</taxon>
        <taxon>Halobacteria</taxon>
        <taxon>Halobacteriales</taxon>
        <taxon>Halobacteriaceae</taxon>
    </lineage>
</organism>
<dbReference type="AlphaFoldDB" id="A0AAV3T057"/>
<evidence type="ECO:0000256" key="1">
    <source>
        <dbReference type="SAM" id="Coils"/>
    </source>
</evidence>
<evidence type="ECO:0000313" key="4">
    <source>
        <dbReference type="Proteomes" id="UP001500194"/>
    </source>
</evidence>
<keyword evidence="4" id="KW-1185">Reference proteome</keyword>
<dbReference type="Pfam" id="PF23432">
    <property type="entry name" value="DUF7118"/>
    <property type="match status" value="1"/>
</dbReference>
<sequence>MPSTSSVLAELDAAETAREDAEAAVEEVGEDTIDRVVEKLERAERLLEKYEETATGTGDFQSFVAFQGEVDDLLDDIPDDFPVRGAFEAYDDRLDKRRVSESDFENARDALEPAREYRDLLETRADARERYREAVRAVRDRLDTVEERLADLERLHELGNADLDAPTEELRDPIESYNDAVRDDFSDFRGAATARDFLDFAETAAGYPLVGIPHPPSDLDAYVREADAGEKPISELLEFADYSVSKLDHYVEQPQRLKRAVGGNTTYLDRLDADPLTVEWPPLPADELRYRARELVAVVARFADDETVALAREVRNVALRGDYARLRTAAVAADELTAEEQAEIESGQVADDLEQVREEREKLDAALD</sequence>
<dbReference type="GeneID" id="68571909"/>
<reference evidence="3 4" key="1">
    <citation type="journal article" date="2019" name="Int. J. Syst. Evol. Microbiol.">
        <title>The Global Catalogue of Microorganisms (GCM) 10K type strain sequencing project: providing services to taxonomists for standard genome sequencing and annotation.</title>
        <authorList>
            <consortium name="The Broad Institute Genomics Platform"/>
            <consortium name="The Broad Institute Genome Sequencing Center for Infectious Disease"/>
            <person name="Wu L."/>
            <person name="Ma J."/>
        </authorList>
    </citation>
    <scope>NUCLEOTIDE SEQUENCE [LARGE SCALE GENOMIC DNA]</scope>
    <source>
        <strain evidence="3 4">JCM 16327</strain>
    </source>
</reference>
<accession>A0AAV3T057</accession>
<keyword evidence="1" id="KW-0175">Coiled coil</keyword>
<dbReference type="InterPro" id="IPR055542">
    <property type="entry name" value="DUF7118"/>
</dbReference>
<dbReference type="EMBL" id="BAAADU010000002">
    <property type="protein sequence ID" value="GAA0649061.1"/>
    <property type="molecule type" value="Genomic_DNA"/>
</dbReference>
<evidence type="ECO:0000256" key="2">
    <source>
        <dbReference type="SAM" id="MobiDB-lite"/>
    </source>
</evidence>
<protein>
    <submittedName>
        <fullName evidence="3">Uncharacterized protein</fullName>
    </submittedName>
</protein>
<feature type="region of interest" description="Disordered" evidence="2">
    <location>
        <begin position="1"/>
        <end position="29"/>
    </location>
</feature>
<proteinExistence type="predicted"/>
<dbReference type="RefSeq" id="WP_227261330.1">
    <property type="nucleotide sequence ID" value="NZ_BAAADU010000002.1"/>
</dbReference>
<feature type="coiled-coil region" evidence="1">
    <location>
        <begin position="117"/>
        <end position="162"/>
    </location>
</feature>
<evidence type="ECO:0000313" key="3">
    <source>
        <dbReference type="EMBL" id="GAA0649061.1"/>
    </source>
</evidence>
<dbReference type="Proteomes" id="UP001500194">
    <property type="component" value="Unassembled WGS sequence"/>
</dbReference>
<name>A0AAV3T057_9EURY</name>
<comment type="caution">
    <text evidence="3">The sequence shown here is derived from an EMBL/GenBank/DDBJ whole genome shotgun (WGS) entry which is preliminary data.</text>
</comment>